<accession>A0AAN6TB55</accession>
<dbReference type="RefSeq" id="XP_064668688.1">
    <property type="nucleotide sequence ID" value="XM_064811837.1"/>
</dbReference>
<sequence>MLLAFAGVGLSQSSGTSSSTIDLSWHPPKQTQINNITAVMAGKGVYGFIYNSSDTPNDRYGTYNWCNMPHVRKKEYVKAPSEYDLVYVELIHRHHKRTPYSSNAFPVEPYQWNCDDQGLYYYGEPFRGHNKATPAYWQGYTSPTNPFVPSGWIGTCQFPQITSGGLSDSWQHGADLYEVYHDLLRFLPARHDSKWRRKVAFRVTHNAITSQVAGMLIHGMFRTTDAVPLLVQAETVDSLEPKYSCPAARTLFNGLTSPAGNTAWRDHLDRAKQLYADLDALSGVPPSDSGFHASFDHYYDNLSARQCHQLPLPCKVGGGEGECVTQDMAEAVYRLGHWEYSHMYRSEQASLDASVASFGVWVAELAAHLRGAIGDGDGNAGKIYWHNIAHDGSVSRLLSVLQIEEMVWPGMGSEVVFELFRKKKGKDAGRYFVRVLFGGRVLRSSSPTLGVMDMVPVEAVLGYFDGLVGKGAAAVKGKCGS</sequence>
<protein>
    <submittedName>
        <fullName evidence="1">Histidine acid phosphatase family protein</fullName>
    </submittedName>
</protein>
<reference evidence="1" key="1">
    <citation type="journal article" date="2023" name="Mol. Phylogenet. Evol.">
        <title>Genome-scale phylogeny and comparative genomics of the fungal order Sordariales.</title>
        <authorList>
            <person name="Hensen N."/>
            <person name="Bonometti L."/>
            <person name="Westerberg I."/>
            <person name="Brannstrom I.O."/>
            <person name="Guillou S."/>
            <person name="Cros-Aarteil S."/>
            <person name="Calhoun S."/>
            <person name="Haridas S."/>
            <person name="Kuo A."/>
            <person name="Mondo S."/>
            <person name="Pangilinan J."/>
            <person name="Riley R."/>
            <person name="LaButti K."/>
            <person name="Andreopoulos B."/>
            <person name="Lipzen A."/>
            <person name="Chen C."/>
            <person name="Yan M."/>
            <person name="Daum C."/>
            <person name="Ng V."/>
            <person name="Clum A."/>
            <person name="Steindorff A."/>
            <person name="Ohm R.A."/>
            <person name="Martin F."/>
            <person name="Silar P."/>
            <person name="Natvig D.O."/>
            <person name="Lalanne C."/>
            <person name="Gautier V."/>
            <person name="Ament-Velasquez S.L."/>
            <person name="Kruys A."/>
            <person name="Hutchinson M.I."/>
            <person name="Powell A.J."/>
            <person name="Barry K."/>
            <person name="Miller A.N."/>
            <person name="Grigoriev I.V."/>
            <person name="Debuchy R."/>
            <person name="Gladieux P."/>
            <person name="Hiltunen Thoren M."/>
            <person name="Johannesson H."/>
        </authorList>
    </citation>
    <scope>NUCLEOTIDE SEQUENCE</scope>
    <source>
        <strain evidence="1">CBS 508.74</strain>
    </source>
</reference>
<dbReference type="AlphaFoldDB" id="A0AAN6TB55"/>
<dbReference type="PANTHER" id="PTHR11567">
    <property type="entry name" value="ACID PHOSPHATASE-RELATED"/>
    <property type="match status" value="1"/>
</dbReference>
<dbReference type="GO" id="GO:0016791">
    <property type="term" value="F:phosphatase activity"/>
    <property type="evidence" value="ECO:0007669"/>
    <property type="project" value="TreeGrafter"/>
</dbReference>
<name>A0AAN6TB55_9PEZI</name>
<keyword evidence="2" id="KW-1185">Reference proteome</keyword>
<dbReference type="InterPro" id="IPR050645">
    <property type="entry name" value="Histidine_acid_phosphatase"/>
</dbReference>
<evidence type="ECO:0000313" key="1">
    <source>
        <dbReference type="EMBL" id="KAK4111118.1"/>
    </source>
</evidence>
<dbReference type="SUPFAM" id="SSF53254">
    <property type="entry name" value="Phosphoglycerate mutase-like"/>
    <property type="match status" value="1"/>
</dbReference>
<evidence type="ECO:0000313" key="2">
    <source>
        <dbReference type="Proteomes" id="UP001302812"/>
    </source>
</evidence>
<reference evidence="1" key="2">
    <citation type="submission" date="2023-05" db="EMBL/GenBank/DDBJ databases">
        <authorList>
            <consortium name="Lawrence Berkeley National Laboratory"/>
            <person name="Steindorff A."/>
            <person name="Hensen N."/>
            <person name="Bonometti L."/>
            <person name="Westerberg I."/>
            <person name="Brannstrom I.O."/>
            <person name="Guillou S."/>
            <person name="Cros-Aarteil S."/>
            <person name="Calhoun S."/>
            <person name="Haridas S."/>
            <person name="Kuo A."/>
            <person name="Mondo S."/>
            <person name="Pangilinan J."/>
            <person name="Riley R."/>
            <person name="Labutti K."/>
            <person name="Andreopoulos B."/>
            <person name="Lipzen A."/>
            <person name="Chen C."/>
            <person name="Yanf M."/>
            <person name="Daum C."/>
            <person name="Ng V."/>
            <person name="Clum A."/>
            <person name="Ohm R."/>
            <person name="Martin F."/>
            <person name="Silar P."/>
            <person name="Natvig D."/>
            <person name="Lalanne C."/>
            <person name="Gautier V."/>
            <person name="Ament-Velasquez S.L."/>
            <person name="Kruys A."/>
            <person name="Hutchinson M.I."/>
            <person name="Powell A.J."/>
            <person name="Barry K."/>
            <person name="Miller A.N."/>
            <person name="Grigoriev I.V."/>
            <person name="Debuchy R."/>
            <person name="Gladieux P."/>
            <person name="Thoren M.H."/>
            <person name="Johannesson H."/>
        </authorList>
    </citation>
    <scope>NUCLEOTIDE SEQUENCE</scope>
    <source>
        <strain evidence="1">CBS 508.74</strain>
    </source>
</reference>
<organism evidence="1 2">
    <name type="scientific">Canariomyces notabilis</name>
    <dbReference type="NCBI Taxonomy" id="2074819"/>
    <lineage>
        <taxon>Eukaryota</taxon>
        <taxon>Fungi</taxon>
        <taxon>Dikarya</taxon>
        <taxon>Ascomycota</taxon>
        <taxon>Pezizomycotina</taxon>
        <taxon>Sordariomycetes</taxon>
        <taxon>Sordariomycetidae</taxon>
        <taxon>Sordariales</taxon>
        <taxon>Chaetomiaceae</taxon>
        <taxon>Canariomyces</taxon>
    </lineage>
</organism>
<gene>
    <name evidence="1" type="ORF">N656DRAFT_712684</name>
</gene>
<dbReference type="Proteomes" id="UP001302812">
    <property type="component" value="Unassembled WGS sequence"/>
</dbReference>
<dbReference type="PANTHER" id="PTHR11567:SF195">
    <property type="entry name" value="ACID PHOSPHATASE, PUTATIVE (AFU_ORTHOLOGUE AFUA_3G14570)-RELATED"/>
    <property type="match status" value="1"/>
</dbReference>
<dbReference type="EMBL" id="MU853347">
    <property type="protein sequence ID" value="KAK4111118.1"/>
    <property type="molecule type" value="Genomic_DNA"/>
</dbReference>
<dbReference type="Gene3D" id="3.40.50.1240">
    <property type="entry name" value="Phosphoglycerate mutase-like"/>
    <property type="match status" value="1"/>
</dbReference>
<dbReference type="GeneID" id="89935962"/>
<comment type="caution">
    <text evidence="1">The sequence shown here is derived from an EMBL/GenBank/DDBJ whole genome shotgun (WGS) entry which is preliminary data.</text>
</comment>
<proteinExistence type="predicted"/>
<dbReference type="InterPro" id="IPR029033">
    <property type="entry name" value="His_PPase_superfam"/>
</dbReference>